<evidence type="ECO:0008006" key="3">
    <source>
        <dbReference type="Google" id="ProtNLM"/>
    </source>
</evidence>
<reference evidence="1 2" key="1">
    <citation type="submission" date="2017-06" db="EMBL/GenBank/DDBJ databases">
        <authorList>
            <consortium name="Pathogen Informatics"/>
        </authorList>
    </citation>
    <scope>NUCLEOTIDE SEQUENCE [LARGE SCALE GENOMIC DNA]</scope>
    <source>
        <strain evidence="1 2">NCTC12148</strain>
    </source>
</reference>
<dbReference type="RefSeq" id="WP_145957239.1">
    <property type="nucleotide sequence ID" value="NZ_CAMIQD010000003.1"/>
</dbReference>
<proteinExistence type="predicted"/>
<dbReference type="OrthoDB" id="9813469at2"/>
<organism evidence="1 2">
    <name type="scientific">Serratia ficaria</name>
    <dbReference type="NCBI Taxonomy" id="61651"/>
    <lineage>
        <taxon>Bacteria</taxon>
        <taxon>Pseudomonadati</taxon>
        <taxon>Pseudomonadota</taxon>
        <taxon>Gammaproteobacteria</taxon>
        <taxon>Enterobacterales</taxon>
        <taxon>Yersiniaceae</taxon>
        <taxon>Serratia</taxon>
    </lineage>
</organism>
<evidence type="ECO:0000313" key="2">
    <source>
        <dbReference type="Proteomes" id="UP000215134"/>
    </source>
</evidence>
<name>A0A240ATM1_SERFI</name>
<dbReference type="EMBL" id="LT906479">
    <property type="protein sequence ID" value="SNV86454.1"/>
    <property type="molecule type" value="Genomic_DNA"/>
</dbReference>
<dbReference type="GeneID" id="75029989"/>
<evidence type="ECO:0000313" key="1">
    <source>
        <dbReference type="EMBL" id="SNV86454.1"/>
    </source>
</evidence>
<dbReference type="AlphaFoldDB" id="A0A240ATM1"/>
<keyword evidence="2" id="KW-1185">Reference proteome</keyword>
<dbReference type="KEGG" id="sfj:SAMEA4384070_0590"/>
<dbReference type="Proteomes" id="UP000215134">
    <property type="component" value="Chromosome 1"/>
</dbReference>
<gene>
    <name evidence="1" type="ORF">SAMEA4384070_00590</name>
</gene>
<protein>
    <recommendedName>
        <fullName evidence="3">Response receiver domain-containing protein</fullName>
    </recommendedName>
</protein>
<accession>A0A240ATM1</accession>
<sequence length="447" mass="49890">MIFTPPRFIVLDDTKEHLSAITDAFQKLGSPCLGVHFEASATLDKNLFQGVRALFIDLHLLGGQASTDQRQNYGIICGILEDNINPDGGPYILVLWTEYPEYCEQLKEYIERIESHAKPLAVISLSKIDFINTEDGIANNPEKLRTSVREAVYSNPQLAAMLEWEAGVLNAASATLCSLLNLIPNKDKNGSSYSENIDVLLSRLAQEAVGKNNISNDHRAAVNNALSPILFDRIMNQKKTEGSDDLWAHAITKYNGRLSSATQEEAGLINKMLHFADPEYENIRPTDWGAVVSWPFGNQPDDIIRILGITLKEFICNELKMRSSAIDVCKLLLIRVGAVCDHAQSNSGRITYLVAVEIPTHADRCVDSSGKEIKASDSIWKSPVYKNKDSDVISNIYVHIRFPITTTKNECNNWNAIYRVREQLLMSLLSTSSNYMSRPGILQLPVY</sequence>